<keyword evidence="2" id="KW-0805">Transcription regulation</keyword>
<protein>
    <submittedName>
        <fullName evidence="6">LysR family transcriptional regulator</fullName>
    </submittedName>
</protein>
<dbReference type="OrthoDB" id="3181812at2"/>
<evidence type="ECO:0000313" key="7">
    <source>
        <dbReference type="Proteomes" id="UP000314616"/>
    </source>
</evidence>
<comment type="similarity">
    <text evidence="1">Belongs to the LysR transcriptional regulatory family.</text>
</comment>
<sequence>MIARYESNSIATAEAPHHVTETSPRLSVVITCSTHRVTPSEKQCAEFRPNWTTVSRSPCSDRKFARQRRSCSRCRRPEKLSPRPLQIVCVRAWKCVQSQYGPVPICGTYSSSMELRHLRYFVTVVEERSFTRAAQRLLMTQPPLSTAVAQLEKEVGVPLLLRHARGIEPTDAGSHLAREARRLLSELDDAVGGARELGSGRSGRLTIATVAAATWKLLPEVLTAFAHRFPGVDIEVEDAQADDVIERVRHGRASVGIVYCASTDELRTTAAAGLQVARIHQEPLAAVLPRDHPAARGGVVDLRELGGDRWVVAAAQSSFGGLDLLVYQAWEGAGISPAWQRTSATAALTLVSAASFVTLLPWQAASTAGDGVHVAPTLQRVPPLEAAAVWQGPTPSPGVRMFLTELRATRWASPTG</sequence>
<dbReference type="SUPFAM" id="SSF46785">
    <property type="entry name" value="Winged helix' DNA-binding domain"/>
    <property type="match status" value="1"/>
</dbReference>
<evidence type="ECO:0000313" key="6">
    <source>
        <dbReference type="EMBL" id="QDC24971.1"/>
    </source>
</evidence>
<dbReference type="Proteomes" id="UP000314616">
    <property type="component" value="Chromosome"/>
</dbReference>
<proteinExistence type="inferred from homology"/>
<dbReference type="Pfam" id="PF03466">
    <property type="entry name" value="LysR_substrate"/>
    <property type="match status" value="1"/>
</dbReference>
<dbReference type="GO" id="GO:0003700">
    <property type="term" value="F:DNA-binding transcription factor activity"/>
    <property type="evidence" value="ECO:0007669"/>
    <property type="project" value="InterPro"/>
</dbReference>
<dbReference type="FunFam" id="1.10.10.10:FF:000001">
    <property type="entry name" value="LysR family transcriptional regulator"/>
    <property type="match status" value="1"/>
</dbReference>
<dbReference type="AlphaFoldDB" id="A0A5B8C6F2"/>
<dbReference type="Gene3D" id="3.40.190.10">
    <property type="entry name" value="Periplasmic binding protein-like II"/>
    <property type="match status" value="2"/>
</dbReference>
<dbReference type="PANTHER" id="PTHR30346">
    <property type="entry name" value="TRANSCRIPTIONAL DUAL REGULATOR HCAR-RELATED"/>
    <property type="match status" value="1"/>
</dbReference>
<dbReference type="GO" id="GO:0032993">
    <property type="term" value="C:protein-DNA complex"/>
    <property type="evidence" value="ECO:0007669"/>
    <property type="project" value="TreeGrafter"/>
</dbReference>
<dbReference type="Pfam" id="PF00126">
    <property type="entry name" value="HTH_1"/>
    <property type="match status" value="1"/>
</dbReference>
<dbReference type="CDD" id="cd08414">
    <property type="entry name" value="PBP2_LTTR_aromatics_like"/>
    <property type="match status" value="1"/>
</dbReference>
<feature type="domain" description="HTH lysR-type" evidence="5">
    <location>
        <begin position="113"/>
        <end position="170"/>
    </location>
</feature>
<evidence type="ECO:0000259" key="5">
    <source>
        <dbReference type="PROSITE" id="PS50931"/>
    </source>
</evidence>
<dbReference type="EMBL" id="CP040915">
    <property type="protein sequence ID" value="QDC24971.1"/>
    <property type="molecule type" value="Genomic_DNA"/>
</dbReference>
<name>A0A5B8C6F2_9MICO</name>
<evidence type="ECO:0000256" key="1">
    <source>
        <dbReference type="ARBA" id="ARBA00009437"/>
    </source>
</evidence>
<evidence type="ECO:0000256" key="2">
    <source>
        <dbReference type="ARBA" id="ARBA00023015"/>
    </source>
</evidence>
<accession>A0A5B8C6F2</accession>
<organism evidence="6 7">
    <name type="scientific">Georgenia yuyongxinii</name>
    <dbReference type="NCBI Taxonomy" id="2589797"/>
    <lineage>
        <taxon>Bacteria</taxon>
        <taxon>Bacillati</taxon>
        <taxon>Actinomycetota</taxon>
        <taxon>Actinomycetes</taxon>
        <taxon>Micrococcales</taxon>
        <taxon>Bogoriellaceae</taxon>
        <taxon>Georgenia</taxon>
    </lineage>
</organism>
<dbReference type="InterPro" id="IPR036388">
    <property type="entry name" value="WH-like_DNA-bd_sf"/>
</dbReference>
<dbReference type="PANTHER" id="PTHR30346:SF28">
    <property type="entry name" value="HTH-TYPE TRANSCRIPTIONAL REGULATOR CYNR"/>
    <property type="match status" value="1"/>
</dbReference>
<evidence type="ECO:0000256" key="4">
    <source>
        <dbReference type="ARBA" id="ARBA00023163"/>
    </source>
</evidence>
<dbReference type="InterPro" id="IPR036390">
    <property type="entry name" value="WH_DNA-bd_sf"/>
</dbReference>
<gene>
    <name evidence="6" type="ORF">FE374_10445</name>
</gene>
<dbReference type="KEGG" id="gyu:FE374_10445"/>
<dbReference type="SUPFAM" id="SSF53850">
    <property type="entry name" value="Periplasmic binding protein-like II"/>
    <property type="match status" value="1"/>
</dbReference>
<dbReference type="InterPro" id="IPR000847">
    <property type="entry name" value="LysR_HTH_N"/>
</dbReference>
<dbReference type="PROSITE" id="PS50931">
    <property type="entry name" value="HTH_LYSR"/>
    <property type="match status" value="1"/>
</dbReference>
<keyword evidence="3" id="KW-0238">DNA-binding</keyword>
<dbReference type="PRINTS" id="PR00039">
    <property type="entry name" value="HTHLYSR"/>
</dbReference>
<keyword evidence="4" id="KW-0804">Transcription</keyword>
<reference evidence="6 7" key="1">
    <citation type="submission" date="2019-05" db="EMBL/GenBank/DDBJ databases">
        <title>Georgenia *** sp. nov., and Georgenia *** sp. nov., isolated from the intestinal contents of plateau pika (Ochotona curzoniae) in the Qinghai-Tibet plateau of China.</title>
        <authorList>
            <person name="Tian Z."/>
        </authorList>
    </citation>
    <scope>NUCLEOTIDE SEQUENCE [LARGE SCALE GENOMIC DNA]</scope>
    <source>
        <strain evidence="6 7">Z443</strain>
    </source>
</reference>
<dbReference type="GO" id="GO:0003677">
    <property type="term" value="F:DNA binding"/>
    <property type="evidence" value="ECO:0007669"/>
    <property type="project" value="UniProtKB-KW"/>
</dbReference>
<dbReference type="Gene3D" id="1.10.10.10">
    <property type="entry name" value="Winged helix-like DNA-binding domain superfamily/Winged helix DNA-binding domain"/>
    <property type="match status" value="1"/>
</dbReference>
<evidence type="ECO:0000256" key="3">
    <source>
        <dbReference type="ARBA" id="ARBA00023125"/>
    </source>
</evidence>
<dbReference type="InterPro" id="IPR005119">
    <property type="entry name" value="LysR_subst-bd"/>
</dbReference>